<dbReference type="InterPro" id="IPR006059">
    <property type="entry name" value="SBP"/>
</dbReference>
<evidence type="ECO:0000256" key="1">
    <source>
        <dbReference type="ARBA" id="ARBA00008520"/>
    </source>
</evidence>
<dbReference type="PANTHER" id="PTHR30061:SF50">
    <property type="entry name" value="MALTOSE_MALTODEXTRIN-BINDING PERIPLASMIC PROTEIN"/>
    <property type="match status" value="1"/>
</dbReference>
<dbReference type="AlphaFoldDB" id="A0A0G1Q8W7"/>
<organism evidence="4 5">
    <name type="scientific">Candidatus Uhrbacteria bacterium GW2011_GWE2_46_68</name>
    <dbReference type="NCBI Taxonomy" id="1618994"/>
    <lineage>
        <taxon>Bacteria</taxon>
        <taxon>Candidatus Uhriibacteriota</taxon>
    </lineage>
</organism>
<keyword evidence="2" id="KW-0813">Transport</keyword>
<name>A0A0G1Q8W7_9BACT</name>
<comment type="caution">
    <text evidence="4">The sequence shown here is derived from an EMBL/GenBank/DDBJ whole genome shotgun (WGS) entry which is preliminary data.</text>
</comment>
<proteinExistence type="inferred from homology"/>
<evidence type="ECO:0000256" key="3">
    <source>
        <dbReference type="ARBA" id="ARBA00022729"/>
    </source>
</evidence>
<evidence type="ECO:0000313" key="4">
    <source>
        <dbReference type="EMBL" id="KKU41506.1"/>
    </source>
</evidence>
<gene>
    <name evidence="4" type="ORF">UX57_C0003G0006</name>
</gene>
<evidence type="ECO:0000256" key="2">
    <source>
        <dbReference type="ARBA" id="ARBA00022448"/>
    </source>
</evidence>
<dbReference type="Gene3D" id="3.40.190.10">
    <property type="entry name" value="Periplasmic binding protein-like II"/>
    <property type="match status" value="1"/>
</dbReference>
<comment type="similarity">
    <text evidence="1">Belongs to the bacterial solute-binding protein 1 family.</text>
</comment>
<dbReference type="GO" id="GO:1901982">
    <property type="term" value="F:maltose binding"/>
    <property type="evidence" value="ECO:0007669"/>
    <property type="project" value="TreeGrafter"/>
</dbReference>
<dbReference type="EMBL" id="LCMS01000003">
    <property type="protein sequence ID" value="KKU41506.1"/>
    <property type="molecule type" value="Genomic_DNA"/>
</dbReference>
<keyword evidence="3" id="KW-0732">Signal</keyword>
<evidence type="ECO:0000313" key="5">
    <source>
        <dbReference type="Proteomes" id="UP000034795"/>
    </source>
</evidence>
<dbReference type="GO" id="GO:0015768">
    <property type="term" value="P:maltose transport"/>
    <property type="evidence" value="ECO:0007669"/>
    <property type="project" value="TreeGrafter"/>
</dbReference>
<dbReference type="PANTHER" id="PTHR30061">
    <property type="entry name" value="MALTOSE-BINDING PERIPLASMIC PROTEIN"/>
    <property type="match status" value="1"/>
</dbReference>
<dbReference type="SUPFAM" id="SSF53850">
    <property type="entry name" value="Periplasmic binding protein-like II"/>
    <property type="match status" value="1"/>
</dbReference>
<dbReference type="GO" id="GO:0055052">
    <property type="term" value="C:ATP-binding cassette (ABC) transporter complex, substrate-binding subunit-containing"/>
    <property type="evidence" value="ECO:0007669"/>
    <property type="project" value="TreeGrafter"/>
</dbReference>
<reference evidence="4 5" key="1">
    <citation type="journal article" date="2015" name="Nature">
        <title>rRNA introns, odd ribosomes, and small enigmatic genomes across a large radiation of phyla.</title>
        <authorList>
            <person name="Brown C.T."/>
            <person name="Hug L.A."/>
            <person name="Thomas B.C."/>
            <person name="Sharon I."/>
            <person name="Castelle C.J."/>
            <person name="Singh A."/>
            <person name="Wilkins M.J."/>
            <person name="Williams K.H."/>
            <person name="Banfield J.F."/>
        </authorList>
    </citation>
    <scope>NUCLEOTIDE SEQUENCE [LARGE SCALE GENOMIC DNA]</scope>
</reference>
<dbReference type="GO" id="GO:0042956">
    <property type="term" value="P:maltodextrin transmembrane transport"/>
    <property type="evidence" value="ECO:0007669"/>
    <property type="project" value="TreeGrafter"/>
</dbReference>
<evidence type="ECO:0008006" key="6">
    <source>
        <dbReference type="Google" id="ProtNLM"/>
    </source>
</evidence>
<dbReference type="STRING" id="1618994.UX57_C0003G0006"/>
<accession>A0A0G1Q8W7</accession>
<dbReference type="Pfam" id="PF13416">
    <property type="entry name" value="SBP_bac_8"/>
    <property type="match status" value="1"/>
</dbReference>
<dbReference type="Proteomes" id="UP000034795">
    <property type="component" value="Unassembled WGS sequence"/>
</dbReference>
<protein>
    <recommendedName>
        <fullName evidence="6">Extracellular solute-binding protein family 1</fullName>
    </recommendedName>
</protein>
<sequence length="425" mass="47682">MPVKLTLWRVFDDDETMGEIMSAYRAIHPNVSFEYRELRFDDYEDELIRALAEGNGPDIFSLHNTWIGKYDNLISPMPETVTIPFTEITGSLKKEEITTLVESATLSKRQLETTFVDVVADDVLRFYQSTVKEESVEKIYGLPLFVDTLTMFYNKDLLDASGIAQPATTWDVFQNDVAKMTLLGANDAVLQSGTALGTSDNVERSFDILSLLMMQNGTNMVDDRGDAAFSGRGKEENLGLDALYFYTDFANPMKQVYCWNEEQTNSFNAFVNGQVGYFFGYSYHIPLIQAANGKLDFGVTTVPQISGGRVVNYANYWVETVSKDTKYSNWAWDFILFATDADQVGSYLERAGRPTALRSLIEDQLNDEWLAPFASQLLTADSWYEGDDAAVAEEALADLIDTAVTGSEDIVRTMQDAQNKVNETL</sequence>